<dbReference type="PRINTS" id="PR00830">
    <property type="entry name" value="ENDOLAPTASE"/>
</dbReference>
<dbReference type="SUPFAM" id="SSF54211">
    <property type="entry name" value="Ribosomal protein S5 domain 2-like"/>
    <property type="match status" value="1"/>
</dbReference>
<name>A0A0L6ZDF7_9CLOT</name>
<comment type="similarity">
    <text evidence="2">Belongs to the peptidase S16 family.</text>
</comment>
<dbReference type="EC" id="3.4.21.53" evidence="2"/>
<keyword evidence="5" id="KW-1185">Reference proteome</keyword>
<gene>
    <name evidence="4" type="primary">lon</name>
    <name evidence="4" type="ORF">CLHOM_05750</name>
</gene>
<dbReference type="AlphaFoldDB" id="A0A0L6ZDF7"/>
<dbReference type="STRING" id="36844.SAMN04488501_104145"/>
<dbReference type="InterPro" id="IPR014721">
    <property type="entry name" value="Ribsml_uS5_D2-typ_fold_subgr"/>
</dbReference>
<dbReference type="GO" id="GO:0004252">
    <property type="term" value="F:serine-type endopeptidase activity"/>
    <property type="evidence" value="ECO:0007669"/>
    <property type="project" value="UniProtKB-UniRule"/>
</dbReference>
<reference evidence="5" key="1">
    <citation type="submission" date="2015-08" db="EMBL/GenBank/DDBJ databases">
        <title>Genome sequence of the strict anaerobe Clostridium homopropionicum LuHBu1 (DSM 5847T).</title>
        <authorList>
            <person name="Poehlein A."/>
            <person name="Beck M."/>
            <person name="Schiel-Bengelsdorf B."/>
            <person name="Bengelsdorf F.R."/>
            <person name="Daniel R."/>
            <person name="Duerre P."/>
        </authorList>
    </citation>
    <scope>NUCLEOTIDE SEQUENCE [LARGE SCALE GENOMIC DNA]</scope>
    <source>
        <strain evidence="5">DSM 5847</strain>
    </source>
</reference>
<dbReference type="PATRIC" id="fig|1121318.3.peg.578"/>
<feature type="active site" evidence="2">
    <location>
        <position position="635"/>
    </location>
</feature>
<dbReference type="InterPro" id="IPR020568">
    <property type="entry name" value="Ribosomal_Su5_D2-typ_SF"/>
</dbReference>
<organism evidence="4 5">
    <name type="scientific">Clostridium homopropionicum DSM 5847</name>
    <dbReference type="NCBI Taxonomy" id="1121318"/>
    <lineage>
        <taxon>Bacteria</taxon>
        <taxon>Bacillati</taxon>
        <taxon>Bacillota</taxon>
        <taxon>Clostridia</taxon>
        <taxon>Eubacteriales</taxon>
        <taxon>Clostridiaceae</taxon>
        <taxon>Clostridium</taxon>
    </lineage>
</organism>
<dbReference type="PANTHER" id="PTHR10046">
    <property type="entry name" value="ATP DEPENDENT LON PROTEASE FAMILY MEMBER"/>
    <property type="match status" value="1"/>
</dbReference>
<feature type="active site" evidence="2">
    <location>
        <position position="678"/>
    </location>
</feature>
<proteinExistence type="inferred from homology"/>
<keyword evidence="2 4" id="KW-0378">Hydrolase</keyword>
<evidence type="ECO:0000259" key="3">
    <source>
        <dbReference type="PROSITE" id="PS51786"/>
    </source>
</evidence>
<dbReference type="GO" id="GO:0006508">
    <property type="term" value="P:proteolysis"/>
    <property type="evidence" value="ECO:0007669"/>
    <property type="project" value="UniProtKB-KW"/>
</dbReference>
<dbReference type="InterPro" id="IPR027065">
    <property type="entry name" value="Lon_Prtase"/>
</dbReference>
<dbReference type="Gene3D" id="3.40.50.300">
    <property type="entry name" value="P-loop containing nucleotide triphosphate hydrolases"/>
    <property type="match status" value="2"/>
</dbReference>
<dbReference type="EMBL" id="LHUR01000011">
    <property type="protein sequence ID" value="KOA20987.1"/>
    <property type="molecule type" value="Genomic_DNA"/>
</dbReference>
<keyword evidence="1 2" id="KW-0645">Protease</keyword>
<dbReference type="Proteomes" id="UP000037043">
    <property type="component" value="Unassembled WGS sequence"/>
</dbReference>
<comment type="caution">
    <text evidence="4">The sequence shown here is derived from an EMBL/GenBank/DDBJ whole genome shotgun (WGS) entry which is preliminary data.</text>
</comment>
<dbReference type="InterPro" id="IPR027417">
    <property type="entry name" value="P-loop_NTPase"/>
</dbReference>
<dbReference type="GO" id="GO:0030163">
    <property type="term" value="P:protein catabolic process"/>
    <property type="evidence" value="ECO:0007669"/>
    <property type="project" value="InterPro"/>
</dbReference>
<dbReference type="Gene3D" id="3.30.230.10">
    <property type="match status" value="1"/>
</dbReference>
<dbReference type="Pfam" id="PF05362">
    <property type="entry name" value="Lon_C"/>
    <property type="match status" value="1"/>
</dbReference>
<sequence length="760" mass="87381">MELLSQDIIYNFDMKEIENNVDRFSMPEYVDEVYEKIRISLGINEEGYNVYLIDDFSKFKLENIVDYVKEILMKKDKPKDICYLIKEDQYRPFPICLSGGKGIKLKEAMEGIQDKYFRVAYDFYNGDINKEKEDIIDKIQKKRADLVNELMSNANELGFEIKSSNKGFTFIPLKSGEIMTEKEYDSLETEKKQKILSKVTELKNKSIKILESLKEIEVVEVNKLKEIMLEYLKKETKEIKSKFSEEFLEDEEALKFIYEMYEEMEEDISANYSMSYEEDEEKINEIINRYDINILVDNSENSFPQVLYEEDPNVINLMGSIEYKSQSGTYVTDLSLIKAGSILRANEGCLIIRANNLLANPTAYHNLKKVLLNRKVDLNYNKGYIDLLSLSGIDPEPIKVKEKIILIGDYETYDILYNYDEDFKKIFKIKAQYNPMVTIDDNSKKSLIRNIKDICTKYDVKILEDSAIKEIAKYLSRKAENRKKFLMDNEEISKLIAFSNNKVENENGNSITDKDIIEVAYREDLVEREIREYYEDNKILIDVNDNKVGQVNGLSVIDAGHFSLGKPIRITCSCYKGEGEILDVQKLSNLSGNIHSKAVNILKGLIGELFGKYNKMPVNFHLSFEQTYGKIEGDSASVAEFIAIVSSLSNMPVKQNIAVTGSLNQFGEVQPIGGVNEKIEGFFKVCRCLGSAKDKGVLIPVSNKNNLVLSREVEEAILNGEFHIYTMKNAKEAIEILIGNYEEVIDASKREIKKYGKKNL</sequence>
<dbReference type="RefSeq" id="WP_052220170.1">
    <property type="nucleotide sequence ID" value="NZ_LHUR01000011.1"/>
</dbReference>
<dbReference type="GO" id="GO:0005524">
    <property type="term" value="F:ATP binding"/>
    <property type="evidence" value="ECO:0007669"/>
    <property type="project" value="InterPro"/>
</dbReference>
<dbReference type="InterPro" id="IPR008269">
    <property type="entry name" value="Lon_proteolytic"/>
</dbReference>
<evidence type="ECO:0000313" key="4">
    <source>
        <dbReference type="EMBL" id="KOA20987.1"/>
    </source>
</evidence>
<evidence type="ECO:0000256" key="1">
    <source>
        <dbReference type="ARBA" id="ARBA00022670"/>
    </source>
</evidence>
<comment type="catalytic activity">
    <reaction evidence="2">
        <text>Hydrolysis of proteins in presence of ATP.</text>
        <dbReference type="EC" id="3.4.21.53"/>
    </reaction>
</comment>
<keyword evidence="2" id="KW-0720">Serine protease</keyword>
<feature type="domain" description="Lon proteolytic" evidence="3">
    <location>
        <begin position="545"/>
        <end position="740"/>
    </location>
</feature>
<evidence type="ECO:0000256" key="2">
    <source>
        <dbReference type="PROSITE-ProRule" id="PRU01122"/>
    </source>
</evidence>
<evidence type="ECO:0000313" key="5">
    <source>
        <dbReference type="Proteomes" id="UP000037043"/>
    </source>
</evidence>
<dbReference type="Pfam" id="PF13654">
    <property type="entry name" value="AAA_32"/>
    <property type="match status" value="1"/>
</dbReference>
<dbReference type="InterPro" id="IPR041699">
    <property type="entry name" value="AAA_32"/>
</dbReference>
<dbReference type="GO" id="GO:0004176">
    <property type="term" value="F:ATP-dependent peptidase activity"/>
    <property type="evidence" value="ECO:0007669"/>
    <property type="project" value="UniProtKB-UniRule"/>
</dbReference>
<dbReference type="PROSITE" id="PS51786">
    <property type="entry name" value="LON_PROTEOLYTIC"/>
    <property type="match status" value="1"/>
</dbReference>
<protein>
    <recommendedName>
        <fullName evidence="2">endopeptidase La</fullName>
        <ecNumber evidence="2">3.4.21.53</ecNumber>
    </recommendedName>
</protein>
<accession>A0A0L6ZDF7</accession>